<reference evidence="1 2" key="1">
    <citation type="submission" date="2019-05" db="EMBL/GenBank/DDBJ databases">
        <authorList>
            <person name="Narsing Rao M.P."/>
            <person name="Li W.J."/>
        </authorList>
    </citation>
    <scope>NUCLEOTIDE SEQUENCE [LARGE SCALE GENOMIC DNA]</scope>
    <source>
        <strain evidence="1 2">SYSU_K30003</strain>
    </source>
</reference>
<name>A0A5R9G2X9_9BACL</name>
<dbReference type="OrthoDB" id="9776406at2"/>
<dbReference type="EMBL" id="VCIW01000013">
    <property type="protein sequence ID" value="TLS50712.1"/>
    <property type="molecule type" value="Genomic_DNA"/>
</dbReference>
<dbReference type="GO" id="GO:0016779">
    <property type="term" value="F:nucleotidyltransferase activity"/>
    <property type="evidence" value="ECO:0007669"/>
    <property type="project" value="UniProtKB-KW"/>
</dbReference>
<dbReference type="Pfam" id="PF04439">
    <property type="entry name" value="Adenyl_transf"/>
    <property type="match status" value="1"/>
</dbReference>
<dbReference type="SUPFAM" id="SSF81631">
    <property type="entry name" value="PAP/OAS1 substrate-binding domain"/>
    <property type="match status" value="1"/>
</dbReference>
<evidence type="ECO:0000313" key="1">
    <source>
        <dbReference type="EMBL" id="TLS50712.1"/>
    </source>
</evidence>
<dbReference type="InterPro" id="IPR043519">
    <property type="entry name" value="NT_sf"/>
</dbReference>
<evidence type="ECO:0000313" key="2">
    <source>
        <dbReference type="Proteomes" id="UP000309676"/>
    </source>
</evidence>
<dbReference type="Proteomes" id="UP000309676">
    <property type="component" value="Unassembled WGS sequence"/>
</dbReference>
<accession>A0A5R9G2X9</accession>
<dbReference type="AlphaFoldDB" id="A0A5R9G2X9"/>
<sequence length="284" mass="33558">MRTEQEMMELILSVAAADERVRAVAMNGSRTNANAPKDRFQDYDIVYLVDDIEPYLREPEWIDVFGERIVMQTPDDNALFPPERESRYAYLMLFADGNRIDLTLIPASESDAYLAEDKLTVVLMDKDGRLPALPPPSDEDYRVRRPGPEHFRGCCNEFWWVSPYVAKGAWRREMLYATEHLDIVRDMLLKMLEWRVGWDTEFRVSIGKSYKYLERYVSEDVWRRLMRTFPDGTYEGVWAALYEMGDLFRETAREVAGLMNFVYDEEEDRRVCEYLRRVESMGRE</sequence>
<dbReference type="SUPFAM" id="SSF81301">
    <property type="entry name" value="Nucleotidyltransferase"/>
    <property type="match status" value="1"/>
</dbReference>
<organism evidence="1 2">
    <name type="scientific">Paenibacillus antri</name>
    <dbReference type="NCBI Taxonomy" id="2582848"/>
    <lineage>
        <taxon>Bacteria</taxon>
        <taxon>Bacillati</taxon>
        <taxon>Bacillota</taxon>
        <taxon>Bacilli</taxon>
        <taxon>Bacillales</taxon>
        <taxon>Paenibacillaceae</taxon>
        <taxon>Paenibacillus</taxon>
    </lineage>
</organism>
<keyword evidence="1" id="KW-0548">Nucleotidyltransferase</keyword>
<dbReference type="InterPro" id="IPR007530">
    <property type="entry name" value="Aminoglycoside_adenylylTfrase"/>
</dbReference>
<protein>
    <submittedName>
        <fullName evidence="1">Aminoglycoside 6-adenylyltransferase</fullName>
    </submittedName>
</protein>
<gene>
    <name evidence="1" type="primary">ant(6)</name>
    <name evidence="1" type="ORF">FE782_18595</name>
</gene>
<keyword evidence="1" id="KW-0808">Transferase</keyword>
<dbReference type="Gene3D" id="3.30.460.10">
    <property type="entry name" value="Beta Polymerase, domain 2"/>
    <property type="match status" value="1"/>
</dbReference>
<dbReference type="RefSeq" id="WP_138195744.1">
    <property type="nucleotide sequence ID" value="NZ_VCIW01000013.1"/>
</dbReference>
<proteinExistence type="predicted"/>
<keyword evidence="2" id="KW-1185">Reference proteome</keyword>
<dbReference type="Gene3D" id="1.20.120.330">
    <property type="entry name" value="Nucleotidyltransferases domain 2"/>
    <property type="match status" value="1"/>
</dbReference>
<dbReference type="PIRSF" id="PIRSF000812">
    <property type="entry name" value="AAD"/>
    <property type="match status" value="1"/>
</dbReference>
<comment type="caution">
    <text evidence="1">The sequence shown here is derived from an EMBL/GenBank/DDBJ whole genome shotgun (WGS) entry which is preliminary data.</text>
</comment>